<keyword evidence="11" id="KW-1185">Reference proteome</keyword>
<keyword evidence="3 7" id="KW-0813">Transport</keyword>
<accession>A0AAN8FBA1</accession>
<dbReference type="InterPro" id="IPR005829">
    <property type="entry name" value="Sugar_transporter_CS"/>
</dbReference>
<feature type="transmembrane region" description="Helical" evidence="8">
    <location>
        <begin position="68"/>
        <end position="88"/>
    </location>
</feature>
<proteinExistence type="inferred from homology"/>
<keyword evidence="6 8" id="KW-0472">Membrane</keyword>
<keyword evidence="5 8" id="KW-1133">Transmembrane helix</keyword>
<feature type="transmembrane region" description="Helical" evidence="8">
    <location>
        <begin position="100"/>
        <end position="119"/>
    </location>
</feature>
<evidence type="ECO:0000256" key="6">
    <source>
        <dbReference type="ARBA" id="ARBA00023136"/>
    </source>
</evidence>
<sequence>MGFNLHAEGTTDPKEVRNWRIHLIAIIASMSAIAMGYDTSVIGGTMALDSFRRDFSLLDVSSTARDTLQGNIVSTFQAGCFFGAILTFPLAEKIGRKKAIMYSSLVFLVGGTLMTASHGKIAMLITGRAIAGLGIGAVSLIVPVYIAETSPPSIRGRLIGIFEIASQGGGMCGFWINYAVDRTISDRTQNQWVVPLGLQLLPGLLLFVGILTCPESPRWLARKDRWEDAQKVLINIRKLSPDHEYIQAELADIRRQIEERSTLRMSKKDMFKKLFQHGTRNRVAIGLLLMACQNLTGVNIITYYSPRIFETLGITGTSTKLFATGFYGIAKTLGMILFSFWLVEKVGRRKGLIYGAFIGSLPMWYIGGYVMRADPAGAAAAGETTRSGAGYFAMVCVYLYGFIYCATWQGITWVYCSEIFPLDIRMLCVAITTADQWLWSFIISRTTPYMITSLGYGTYMFFGSLMVIMGFWAFFFIPETKGLTLEDMDALFSGSMHKAVWTSLRTRQPIHVIVREKRMSEDDQDGKSTKEIDEKHYGLSHVEAVGVEAKGGPDFLKNTRVLSC</sequence>
<dbReference type="PROSITE" id="PS50850">
    <property type="entry name" value="MFS"/>
    <property type="match status" value="1"/>
</dbReference>
<comment type="subcellular location">
    <subcellularLocation>
        <location evidence="1">Membrane</location>
        <topology evidence="1">Multi-pass membrane protein</topology>
    </subcellularLocation>
</comment>
<dbReference type="InterPro" id="IPR003663">
    <property type="entry name" value="Sugar/inositol_transpt"/>
</dbReference>
<dbReference type="NCBIfam" id="TIGR00879">
    <property type="entry name" value="SP"/>
    <property type="match status" value="1"/>
</dbReference>
<feature type="transmembrane region" description="Helical" evidence="8">
    <location>
        <begin position="283"/>
        <end position="304"/>
    </location>
</feature>
<dbReference type="EMBL" id="JAKLMC020000007">
    <property type="protein sequence ID" value="KAK5955061.1"/>
    <property type="molecule type" value="Genomic_DNA"/>
</dbReference>
<organism evidence="10 11">
    <name type="scientific">Knufia fluminis</name>
    <dbReference type="NCBI Taxonomy" id="191047"/>
    <lineage>
        <taxon>Eukaryota</taxon>
        <taxon>Fungi</taxon>
        <taxon>Dikarya</taxon>
        <taxon>Ascomycota</taxon>
        <taxon>Pezizomycotina</taxon>
        <taxon>Eurotiomycetes</taxon>
        <taxon>Chaetothyriomycetidae</taxon>
        <taxon>Chaetothyriales</taxon>
        <taxon>Trichomeriaceae</taxon>
        <taxon>Knufia</taxon>
    </lineage>
</organism>
<dbReference type="InterPro" id="IPR036259">
    <property type="entry name" value="MFS_trans_sf"/>
</dbReference>
<evidence type="ECO:0000259" key="9">
    <source>
        <dbReference type="PROSITE" id="PS50850"/>
    </source>
</evidence>
<comment type="similarity">
    <text evidence="2 7">Belongs to the major facilitator superfamily. Sugar transporter (TC 2.A.1.1) family.</text>
</comment>
<feature type="transmembrane region" description="Helical" evidence="8">
    <location>
        <begin position="125"/>
        <end position="146"/>
    </location>
</feature>
<dbReference type="SUPFAM" id="SSF103473">
    <property type="entry name" value="MFS general substrate transporter"/>
    <property type="match status" value="1"/>
</dbReference>
<keyword evidence="4 8" id="KW-0812">Transmembrane</keyword>
<dbReference type="PROSITE" id="PS00216">
    <property type="entry name" value="SUGAR_TRANSPORT_1"/>
    <property type="match status" value="2"/>
</dbReference>
<feature type="transmembrane region" description="Helical" evidence="8">
    <location>
        <begin position="324"/>
        <end position="343"/>
    </location>
</feature>
<reference evidence="10 11" key="1">
    <citation type="submission" date="2022-12" db="EMBL/GenBank/DDBJ databases">
        <title>Genomic features and morphological characterization of a novel Knufia sp. strain isolated from spacecraft assembly facility.</title>
        <authorList>
            <person name="Teixeira M."/>
            <person name="Chander A.M."/>
            <person name="Stajich J.E."/>
            <person name="Venkateswaran K."/>
        </authorList>
    </citation>
    <scope>NUCLEOTIDE SEQUENCE [LARGE SCALE GENOMIC DNA]</scope>
    <source>
        <strain evidence="10 11">FJI-L2-BK-P2</strain>
    </source>
</reference>
<feature type="transmembrane region" description="Helical" evidence="8">
    <location>
        <begin position="391"/>
        <end position="415"/>
    </location>
</feature>
<evidence type="ECO:0000313" key="10">
    <source>
        <dbReference type="EMBL" id="KAK5955061.1"/>
    </source>
</evidence>
<dbReference type="AlphaFoldDB" id="A0AAN8FBA1"/>
<dbReference type="FunFam" id="1.20.1250.20:FF:000026">
    <property type="entry name" value="MFS quinate transporter QutD"/>
    <property type="match status" value="1"/>
</dbReference>
<dbReference type="InterPro" id="IPR005828">
    <property type="entry name" value="MFS_sugar_transport-like"/>
</dbReference>
<feature type="transmembrane region" description="Helical" evidence="8">
    <location>
        <begin position="352"/>
        <end position="371"/>
    </location>
</feature>
<dbReference type="Proteomes" id="UP001316803">
    <property type="component" value="Unassembled WGS sequence"/>
</dbReference>
<evidence type="ECO:0000256" key="2">
    <source>
        <dbReference type="ARBA" id="ARBA00010992"/>
    </source>
</evidence>
<evidence type="ECO:0000256" key="3">
    <source>
        <dbReference type="ARBA" id="ARBA00022448"/>
    </source>
</evidence>
<dbReference type="InterPro" id="IPR020846">
    <property type="entry name" value="MFS_dom"/>
</dbReference>
<gene>
    <name evidence="10" type="ORF">OHC33_003740</name>
</gene>
<dbReference type="GO" id="GO:0005351">
    <property type="term" value="F:carbohydrate:proton symporter activity"/>
    <property type="evidence" value="ECO:0007669"/>
    <property type="project" value="TreeGrafter"/>
</dbReference>
<dbReference type="PANTHER" id="PTHR48022">
    <property type="entry name" value="PLASTIDIC GLUCOSE TRANSPORTER 4"/>
    <property type="match status" value="1"/>
</dbReference>
<evidence type="ECO:0000256" key="1">
    <source>
        <dbReference type="ARBA" id="ARBA00004141"/>
    </source>
</evidence>
<feature type="domain" description="Major facilitator superfamily (MFS) profile" evidence="9">
    <location>
        <begin position="24"/>
        <end position="481"/>
    </location>
</feature>
<feature type="transmembrane region" description="Helical" evidence="8">
    <location>
        <begin position="456"/>
        <end position="477"/>
    </location>
</feature>
<dbReference type="Pfam" id="PF00083">
    <property type="entry name" value="Sugar_tr"/>
    <property type="match status" value="1"/>
</dbReference>
<evidence type="ECO:0000256" key="8">
    <source>
        <dbReference type="SAM" id="Phobius"/>
    </source>
</evidence>
<dbReference type="Gene3D" id="1.20.1250.20">
    <property type="entry name" value="MFS general substrate transporter like domains"/>
    <property type="match status" value="1"/>
</dbReference>
<feature type="transmembrane region" description="Helical" evidence="8">
    <location>
        <begin position="21"/>
        <end position="48"/>
    </location>
</feature>
<dbReference type="InterPro" id="IPR050360">
    <property type="entry name" value="MFS_Sugar_Transporters"/>
</dbReference>
<comment type="caution">
    <text evidence="10">The sequence shown here is derived from an EMBL/GenBank/DDBJ whole genome shotgun (WGS) entry which is preliminary data.</text>
</comment>
<dbReference type="PANTHER" id="PTHR48022:SF42">
    <property type="entry name" value="MAJOR FACILITATOR SUPERFAMILY (MFS) PROFILE DOMAIN-CONTAINING PROTEIN"/>
    <property type="match status" value="1"/>
</dbReference>
<dbReference type="PRINTS" id="PR00171">
    <property type="entry name" value="SUGRTRNSPORT"/>
</dbReference>
<feature type="transmembrane region" description="Helical" evidence="8">
    <location>
        <begin position="158"/>
        <end position="180"/>
    </location>
</feature>
<protein>
    <recommendedName>
        <fullName evidence="9">Major facilitator superfamily (MFS) profile domain-containing protein</fullName>
    </recommendedName>
</protein>
<feature type="transmembrane region" description="Helical" evidence="8">
    <location>
        <begin position="192"/>
        <end position="213"/>
    </location>
</feature>
<dbReference type="PROSITE" id="PS00217">
    <property type="entry name" value="SUGAR_TRANSPORT_2"/>
    <property type="match status" value="1"/>
</dbReference>
<evidence type="ECO:0000256" key="7">
    <source>
        <dbReference type="RuleBase" id="RU003346"/>
    </source>
</evidence>
<dbReference type="GO" id="GO:0016020">
    <property type="term" value="C:membrane"/>
    <property type="evidence" value="ECO:0007669"/>
    <property type="project" value="UniProtKB-SubCell"/>
</dbReference>
<evidence type="ECO:0000313" key="11">
    <source>
        <dbReference type="Proteomes" id="UP001316803"/>
    </source>
</evidence>
<name>A0AAN8FBA1_9EURO</name>
<evidence type="ECO:0000256" key="5">
    <source>
        <dbReference type="ARBA" id="ARBA00022989"/>
    </source>
</evidence>
<evidence type="ECO:0000256" key="4">
    <source>
        <dbReference type="ARBA" id="ARBA00022692"/>
    </source>
</evidence>